<dbReference type="EMBL" id="JAWDJW010009576">
    <property type="protein sequence ID" value="KAK3059261.1"/>
    <property type="molecule type" value="Genomic_DNA"/>
</dbReference>
<dbReference type="Proteomes" id="UP001186974">
    <property type="component" value="Unassembled WGS sequence"/>
</dbReference>
<comment type="caution">
    <text evidence="1">The sequence shown here is derived from an EMBL/GenBank/DDBJ whole genome shotgun (WGS) entry which is preliminary data.</text>
</comment>
<gene>
    <name evidence="1" type="primary">YTH1</name>
    <name evidence="1" type="ORF">LTS18_011274</name>
</gene>
<keyword evidence="2" id="KW-1185">Reference proteome</keyword>
<feature type="non-terminal residue" evidence="1">
    <location>
        <position position="72"/>
    </location>
</feature>
<evidence type="ECO:0000313" key="1">
    <source>
        <dbReference type="EMBL" id="KAK3059261.1"/>
    </source>
</evidence>
<organism evidence="1 2">
    <name type="scientific">Coniosporium uncinatum</name>
    <dbReference type="NCBI Taxonomy" id="93489"/>
    <lineage>
        <taxon>Eukaryota</taxon>
        <taxon>Fungi</taxon>
        <taxon>Dikarya</taxon>
        <taxon>Ascomycota</taxon>
        <taxon>Pezizomycotina</taxon>
        <taxon>Dothideomycetes</taxon>
        <taxon>Dothideomycetes incertae sedis</taxon>
        <taxon>Coniosporium</taxon>
    </lineage>
</organism>
<reference evidence="1" key="1">
    <citation type="submission" date="2024-09" db="EMBL/GenBank/DDBJ databases">
        <title>Black Yeasts Isolated from many extreme environments.</title>
        <authorList>
            <person name="Coleine C."/>
            <person name="Stajich J.E."/>
            <person name="Selbmann L."/>
        </authorList>
    </citation>
    <scope>NUCLEOTIDE SEQUENCE</scope>
    <source>
        <strain evidence="1">CCFEE 5737</strain>
    </source>
</reference>
<accession>A0ACC3CYN0</accession>
<proteinExistence type="predicted"/>
<protein>
    <submittedName>
        <fullName evidence="1">RNA-binding component of cleavage and polyadenylation factor</fullName>
    </submittedName>
</protein>
<name>A0ACC3CYN0_9PEZI</name>
<evidence type="ECO:0000313" key="2">
    <source>
        <dbReference type="Proteomes" id="UP001186974"/>
    </source>
</evidence>
<sequence>MAAEVQQAPSIAAQILNPPQHTQWDFSFSDFLKREYRFGLDPNRPTCKAFLQGHCPAGNNCPDKHDFKPTHN</sequence>